<gene>
    <name evidence="2" type="ORF">HNP32_000956</name>
</gene>
<name>A0A7W7IN56_9CAUL</name>
<feature type="signal peptide" evidence="1">
    <location>
        <begin position="1"/>
        <end position="24"/>
    </location>
</feature>
<dbReference type="AlphaFoldDB" id="A0A7W7IN56"/>
<keyword evidence="1" id="KW-0732">Signal</keyword>
<dbReference type="RefSeq" id="WP_184267693.1">
    <property type="nucleotide sequence ID" value="NZ_JACHKY010000002.1"/>
</dbReference>
<dbReference type="InterPro" id="IPR016987">
    <property type="entry name" value="UCP023238"/>
</dbReference>
<dbReference type="EMBL" id="JACHKY010000002">
    <property type="protein sequence ID" value="MBB4797232.1"/>
    <property type="molecule type" value="Genomic_DNA"/>
</dbReference>
<reference evidence="2 3" key="1">
    <citation type="submission" date="2020-08" db="EMBL/GenBank/DDBJ databases">
        <title>Functional genomics of gut bacteria from endangered species of beetles.</title>
        <authorList>
            <person name="Carlos-Shanley C."/>
        </authorList>
    </citation>
    <scope>NUCLEOTIDE SEQUENCE [LARGE SCALE GENOMIC DNA]</scope>
    <source>
        <strain evidence="2 3">S00123</strain>
    </source>
</reference>
<accession>A0A7W7IN56</accession>
<evidence type="ECO:0000256" key="1">
    <source>
        <dbReference type="SAM" id="SignalP"/>
    </source>
</evidence>
<feature type="chain" id="PRO_5030510880" evidence="1">
    <location>
        <begin position="25"/>
        <end position="173"/>
    </location>
</feature>
<evidence type="ECO:0000313" key="2">
    <source>
        <dbReference type="EMBL" id="MBB4797232.1"/>
    </source>
</evidence>
<dbReference type="PIRSF" id="PIRSF032038">
    <property type="entry name" value="UCP023238"/>
    <property type="match status" value="1"/>
</dbReference>
<sequence length="173" mass="18899">MPLRWTFRGGVAALACTLATPCIAQVSIPDPAAKLLECRNIQSESERLACFDSAAAAFIAAREDGAIVVLDREEVEQARRQTFGFNINVLNPFDRQERPGALQSITSTVSSARQVAGGKWLVALEDGSTWLQIDTETVYIRPTPNLEAQVRRAALGSYMMSVGGARSMRVKRQ</sequence>
<keyword evidence="3" id="KW-1185">Reference proteome</keyword>
<dbReference type="Proteomes" id="UP000539957">
    <property type="component" value="Unassembled WGS sequence"/>
</dbReference>
<protein>
    <submittedName>
        <fullName evidence="2">Uncharacterized protein</fullName>
    </submittedName>
</protein>
<proteinExistence type="predicted"/>
<evidence type="ECO:0000313" key="3">
    <source>
        <dbReference type="Proteomes" id="UP000539957"/>
    </source>
</evidence>
<comment type="caution">
    <text evidence="2">The sequence shown here is derived from an EMBL/GenBank/DDBJ whole genome shotgun (WGS) entry which is preliminary data.</text>
</comment>
<organism evidence="2 3">
    <name type="scientific">Brevundimonas bullata</name>
    <dbReference type="NCBI Taxonomy" id="13160"/>
    <lineage>
        <taxon>Bacteria</taxon>
        <taxon>Pseudomonadati</taxon>
        <taxon>Pseudomonadota</taxon>
        <taxon>Alphaproteobacteria</taxon>
        <taxon>Caulobacterales</taxon>
        <taxon>Caulobacteraceae</taxon>
        <taxon>Brevundimonas</taxon>
    </lineage>
</organism>